<dbReference type="Pfam" id="PF01555">
    <property type="entry name" value="N6_N4_Mtase"/>
    <property type="match status" value="1"/>
</dbReference>
<keyword evidence="1 6" id="KW-0489">Methyltransferase</keyword>
<keyword evidence="3" id="KW-0680">Restriction system</keyword>
<dbReference type="RefSeq" id="WP_242856463.1">
    <property type="nucleotide sequence ID" value="NZ_CZAY01000009.1"/>
</dbReference>
<comment type="similarity">
    <text evidence="4">Belongs to the N(4)/N(6)-methyltransferase family.</text>
</comment>
<sequence length="314" mass="35892">MQEKGIQMTLFEYFQDAECFSLKEAVACVEQVKEVKEPSIRARIYEGIEKGLFSRIAKGVYTVTKEQDGEEVTCMMVQGNGRDLSFLKDNSIDAIITDHAYDLKKSLKGGNRDFAAYECFQYTQEDFDEKYRVLKKGCFLVEFMPEENGENYEYLYQMKKMAKEAGLEYYAKVAWKKGDFVANTGRKSKNTEEIAFFTKGKARNLRPDAKKDKAEPGISHYMSGARGMLPTVFDIEPPGKNSRIHQAEKPVQLLQQILGFVTEEKEWVLDQFAGSFSLGEAALSSERNAICIEINEEYFEKGKERLLSAKSRSR</sequence>
<dbReference type="InterPro" id="IPR002941">
    <property type="entry name" value="DNA_methylase_N4/N6"/>
</dbReference>
<dbReference type="Proteomes" id="UP000095485">
    <property type="component" value="Unassembled WGS sequence"/>
</dbReference>
<evidence type="ECO:0000313" key="7">
    <source>
        <dbReference type="Proteomes" id="UP000095485"/>
    </source>
</evidence>
<evidence type="ECO:0000256" key="2">
    <source>
        <dbReference type="ARBA" id="ARBA00022679"/>
    </source>
</evidence>
<proteinExistence type="inferred from homology"/>
<evidence type="ECO:0000256" key="4">
    <source>
        <dbReference type="RuleBase" id="RU362026"/>
    </source>
</evidence>
<dbReference type="AlphaFoldDB" id="A0A174P8Y0"/>
<dbReference type="GO" id="GO:0009307">
    <property type="term" value="P:DNA restriction-modification system"/>
    <property type="evidence" value="ECO:0007669"/>
    <property type="project" value="UniProtKB-KW"/>
</dbReference>
<organism evidence="6 7">
    <name type="scientific">Dorea longicatena</name>
    <dbReference type="NCBI Taxonomy" id="88431"/>
    <lineage>
        <taxon>Bacteria</taxon>
        <taxon>Bacillati</taxon>
        <taxon>Bacillota</taxon>
        <taxon>Clostridia</taxon>
        <taxon>Lachnospirales</taxon>
        <taxon>Lachnospiraceae</taxon>
        <taxon>Dorea</taxon>
    </lineage>
</organism>
<evidence type="ECO:0000259" key="5">
    <source>
        <dbReference type="Pfam" id="PF01555"/>
    </source>
</evidence>
<accession>A0A174P8Y0</accession>
<dbReference type="Gene3D" id="3.40.50.150">
    <property type="entry name" value="Vaccinia Virus protein VP39"/>
    <property type="match status" value="1"/>
</dbReference>
<dbReference type="GO" id="GO:0032259">
    <property type="term" value="P:methylation"/>
    <property type="evidence" value="ECO:0007669"/>
    <property type="project" value="UniProtKB-KW"/>
</dbReference>
<gene>
    <name evidence="6" type="primary">yhdJ_2</name>
    <name evidence="6" type="ORF">ERS852526_01470</name>
</gene>
<name>A0A174P8Y0_9FIRM</name>
<evidence type="ECO:0000256" key="3">
    <source>
        <dbReference type="ARBA" id="ARBA00022747"/>
    </source>
</evidence>
<dbReference type="InterPro" id="IPR029063">
    <property type="entry name" value="SAM-dependent_MTases_sf"/>
</dbReference>
<dbReference type="GO" id="GO:0008170">
    <property type="term" value="F:N-methyltransferase activity"/>
    <property type="evidence" value="ECO:0007669"/>
    <property type="project" value="InterPro"/>
</dbReference>
<feature type="domain" description="DNA methylase N-4/N-6" evidence="5">
    <location>
        <begin position="92"/>
        <end position="302"/>
    </location>
</feature>
<dbReference type="PRINTS" id="PR00508">
    <property type="entry name" value="S21N4MTFRASE"/>
</dbReference>
<protein>
    <recommendedName>
        <fullName evidence="4">Methyltransferase</fullName>
        <ecNumber evidence="4">2.1.1.-</ecNumber>
    </recommendedName>
</protein>
<dbReference type="SUPFAM" id="SSF53335">
    <property type="entry name" value="S-adenosyl-L-methionine-dependent methyltransferases"/>
    <property type="match status" value="1"/>
</dbReference>
<evidence type="ECO:0000256" key="1">
    <source>
        <dbReference type="ARBA" id="ARBA00022603"/>
    </source>
</evidence>
<keyword evidence="2 6" id="KW-0808">Transferase</keyword>
<reference evidence="6 7" key="1">
    <citation type="submission" date="2015-09" db="EMBL/GenBank/DDBJ databases">
        <authorList>
            <consortium name="Pathogen Informatics"/>
        </authorList>
    </citation>
    <scope>NUCLEOTIDE SEQUENCE [LARGE SCALE GENOMIC DNA]</scope>
    <source>
        <strain evidence="6 7">2789STDY5834914</strain>
    </source>
</reference>
<dbReference type="GeneID" id="96228765"/>
<evidence type="ECO:0000313" key="6">
    <source>
        <dbReference type="EMBL" id="CUP57433.1"/>
    </source>
</evidence>
<dbReference type="InterPro" id="IPR001091">
    <property type="entry name" value="RM_Methyltransferase"/>
</dbReference>
<dbReference type="EMBL" id="CZAY01000009">
    <property type="protein sequence ID" value="CUP57433.1"/>
    <property type="molecule type" value="Genomic_DNA"/>
</dbReference>
<dbReference type="EC" id="2.1.1.-" evidence="4"/>
<dbReference type="GO" id="GO:0003677">
    <property type="term" value="F:DNA binding"/>
    <property type="evidence" value="ECO:0007669"/>
    <property type="project" value="InterPro"/>
</dbReference>